<dbReference type="CDD" id="cd00431">
    <property type="entry name" value="cysteine_hydrolases"/>
    <property type="match status" value="1"/>
</dbReference>
<evidence type="ECO:0000259" key="4">
    <source>
        <dbReference type="Pfam" id="PF00857"/>
    </source>
</evidence>
<feature type="domain" description="Isochorismatase-like" evidence="4">
    <location>
        <begin position="4"/>
        <end position="177"/>
    </location>
</feature>
<evidence type="ECO:0000256" key="3">
    <source>
        <dbReference type="SAM" id="Coils"/>
    </source>
</evidence>
<proteinExistence type="inferred from homology"/>
<name>A0ABT9XKG5_9BACL</name>
<keyword evidence="2" id="KW-0378">Hydrolase</keyword>
<feature type="coiled-coil region" evidence="3">
    <location>
        <begin position="74"/>
        <end position="101"/>
    </location>
</feature>
<dbReference type="InterPro" id="IPR050272">
    <property type="entry name" value="Isochorismatase-like_hydrls"/>
</dbReference>
<evidence type="ECO:0000313" key="6">
    <source>
        <dbReference type="Proteomes" id="UP001232973"/>
    </source>
</evidence>
<reference evidence="5 6" key="1">
    <citation type="submission" date="2023-07" db="EMBL/GenBank/DDBJ databases">
        <title>Genomic Encyclopedia of Type Strains, Phase IV (KMG-IV): sequencing the most valuable type-strain genomes for metagenomic binning, comparative biology and taxonomic classification.</title>
        <authorList>
            <person name="Goeker M."/>
        </authorList>
    </citation>
    <scope>NUCLEOTIDE SEQUENCE [LARGE SCALE GENOMIC DNA]</scope>
    <source>
        <strain evidence="5 6">DSM 4006</strain>
    </source>
</reference>
<dbReference type="PANTHER" id="PTHR43540">
    <property type="entry name" value="PEROXYUREIDOACRYLATE/UREIDOACRYLATE AMIDOHYDROLASE-RELATED"/>
    <property type="match status" value="1"/>
</dbReference>
<organism evidence="5 6">
    <name type="scientific">Alicyclobacillus cycloheptanicus</name>
    <dbReference type="NCBI Taxonomy" id="1457"/>
    <lineage>
        <taxon>Bacteria</taxon>
        <taxon>Bacillati</taxon>
        <taxon>Bacillota</taxon>
        <taxon>Bacilli</taxon>
        <taxon>Bacillales</taxon>
        <taxon>Alicyclobacillaceae</taxon>
        <taxon>Alicyclobacillus</taxon>
    </lineage>
</organism>
<evidence type="ECO:0000256" key="1">
    <source>
        <dbReference type="ARBA" id="ARBA00006336"/>
    </source>
</evidence>
<dbReference type="RefSeq" id="WP_274454460.1">
    <property type="nucleotide sequence ID" value="NZ_CP067097.1"/>
</dbReference>
<dbReference type="SUPFAM" id="SSF52499">
    <property type="entry name" value="Isochorismatase-like hydrolases"/>
    <property type="match status" value="1"/>
</dbReference>
<evidence type="ECO:0000313" key="5">
    <source>
        <dbReference type="EMBL" id="MDQ0190768.1"/>
    </source>
</evidence>
<dbReference type="Proteomes" id="UP001232973">
    <property type="component" value="Unassembled WGS sequence"/>
</dbReference>
<sequence length="185" mass="20923">MARALLLVDLSKDFVYPDGALNCGEAGLGVIPYCRSLVKEFVETGDLIIDARDLHDPEDYEIASGLFPPHNLRHSEGQKLIDELREELNGHEEKYVYIAKKHYNACQGTDLFNIIRQYHITEIHVAGVCTDICVRYTVNGLYDFKTTEHPDLQIVVHREGVASFNEAGHQESLQHFPRVFGAKVV</sequence>
<accession>A0ABT9XKG5</accession>
<comment type="caution">
    <text evidence="5">The sequence shown here is derived from an EMBL/GenBank/DDBJ whole genome shotgun (WGS) entry which is preliminary data.</text>
</comment>
<dbReference type="EMBL" id="JAUSTP010000023">
    <property type="protein sequence ID" value="MDQ0190768.1"/>
    <property type="molecule type" value="Genomic_DNA"/>
</dbReference>
<dbReference type="InterPro" id="IPR000868">
    <property type="entry name" value="Isochorismatase-like_dom"/>
</dbReference>
<dbReference type="InterPro" id="IPR036380">
    <property type="entry name" value="Isochorismatase-like_sf"/>
</dbReference>
<gene>
    <name evidence="5" type="ORF">J2S03_002635</name>
</gene>
<comment type="similarity">
    <text evidence="1">Belongs to the isochorismatase family.</text>
</comment>
<keyword evidence="6" id="KW-1185">Reference proteome</keyword>
<dbReference type="Gene3D" id="3.40.50.850">
    <property type="entry name" value="Isochorismatase-like"/>
    <property type="match status" value="1"/>
</dbReference>
<evidence type="ECO:0000256" key="2">
    <source>
        <dbReference type="ARBA" id="ARBA00022801"/>
    </source>
</evidence>
<keyword evidence="3" id="KW-0175">Coiled coil</keyword>
<protein>
    <submittedName>
        <fullName evidence="5">Nicotinamidase-related amidase</fullName>
    </submittedName>
</protein>
<dbReference type="PANTHER" id="PTHR43540:SF10">
    <property type="entry name" value="ISOCHORISMATASE"/>
    <property type="match status" value="1"/>
</dbReference>
<dbReference type="Pfam" id="PF00857">
    <property type="entry name" value="Isochorismatase"/>
    <property type="match status" value="1"/>
</dbReference>